<accession>A0A511MPN0</accession>
<dbReference type="OrthoDB" id="4570582at2"/>
<keyword evidence="1" id="KW-0732">Signal</keyword>
<name>A0A511MPN0_9NOCA</name>
<dbReference type="AlphaFoldDB" id="A0A511MPN0"/>
<sequence length="185" mass="18173">MKLISMIVCSAAAVLTSLVLPAVASATDVHCTSENGADITVIDGHTACRAASDLLGQAKSLGIDGVGYANATLGAKAIGIGMAGGVGASDGAGGIPIALGIGQDAIARSSIDSAVNSDSAGDSRTTRVPLIAASVALDGSRAAVQTAENTVVCLGTGAFAWNSHTGDTCLSTPFGRWQAPVHQLP</sequence>
<dbReference type="EMBL" id="BJXA01000072">
    <property type="protein sequence ID" value="GEM42575.1"/>
    <property type="molecule type" value="Genomic_DNA"/>
</dbReference>
<organism evidence="2 3">
    <name type="scientific">Nocardia ninae NBRC 108245</name>
    <dbReference type="NCBI Taxonomy" id="1210091"/>
    <lineage>
        <taxon>Bacteria</taxon>
        <taxon>Bacillati</taxon>
        <taxon>Actinomycetota</taxon>
        <taxon>Actinomycetes</taxon>
        <taxon>Mycobacteriales</taxon>
        <taxon>Nocardiaceae</taxon>
        <taxon>Nocardia</taxon>
    </lineage>
</organism>
<evidence type="ECO:0000256" key="1">
    <source>
        <dbReference type="SAM" id="SignalP"/>
    </source>
</evidence>
<proteinExistence type="predicted"/>
<comment type="caution">
    <text evidence="2">The sequence shown here is derived from an EMBL/GenBank/DDBJ whole genome shotgun (WGS) entry which is preliminary data.</text>
</comment>
<evidence type="ECO:0000313" key="2">
    <source>
        <dbReference type="EMBL" id="GEM42575.1"/>
    </source>
</evidence>
<dbReference type="InterPro" id="IPR046652">
    <property type="entry name" value="DUF6764"/>
</dbReference>
<dbReference type="RefSeq" id="WP_147140263.1">
    <property type="nucleotide sequence ID" value="NZ_BJXA01000072.1"/>
</dbReference>
<feature type="chain" id="PRO_5021753444" evidence="1">
    <location>
        <begin position="27"/>
        <end position="185"/>
    </location>
</feature>
<reference evidence="2 3" key="1">
    <citation type="submission" date="2019-07" db="EMBL/GenBank/DDBJ databases">
        <title>Whole genome shotgun sequence of Nocardia ninae NBRC 108245.</title>
        <authorList>
            <person name="Hosoyama A."/>
            <person name="Uohara A."/>
            <person name="Ohji S."/>
            <person name="Ichikawa N."/>
        </authorList>
    </citation>
    <scope>NUCLEOTIDE SEQUENCE [LARGE SCALE GENOMIC DNA]</scope>
    <source>
        <strain evidence="2 3">NBRC 108245</strain>
    </source>
</reference>
<feature type="signal peptide" evidence="1">
    <location>
        <begin position="1"/>
        <end position="26"/>
    </location>
</feature>
<dbReference type="Proteomes" id="UP000321424">
    <property type="component" value="Unassembled WGS sequence"/>
</dbReference>
<gene>
    <name evidence="2" type="ORF">NN4_70940</name>
</gene>
<protein>
    <submittedName>
        <fullName evidence="2">Uncharacterized protein</fullName>
    </submittedName>
</protein>
<evidence type="ECO:0000313" key="3">
    <source>
        <dbReference type="Proteomes" id="UP000321424"/>
    </source>
</evidence>
<dbReference type="Pfam" id="PF20550">
    <property type="entry name" value="DUF6764"/>
    <property type="match status" value="1"/>
</dbReference>
<keyword evidence="3" id="KW-1185">Reference proteome</keyword>